<accession>A0A7W7T358</accession>
<evidence type="ECO:0008006" key="3">
    <source>
        <dbReference type="Google" id="ProtNLM"/>
    </source>
</evidence>
<dbReference type="Proteomes" id="UP000542674">
    <property type="component" value="Unassembled WGS sequence"/>
</dbReference>
<name>A0A7W7T358_9PSEU</name>
<dbReference type="AlphaFoldDB" id="A0A7W7T358"/>
<sequence>MVTLRAWFDGDSDDPTIVTTAAELDAVLDIVVGWEDPILVALYVQDDILRAVFEVGLNGGKGVGVVYYSGDETGWFSRSSQPSNAETILYYYMDNDHEYPPHSEVPIDVARQAAHEFMTTRGERPTGVEWQKRIP</sequence>
<protein>
    <recommendedName>
        <fullName evidence="3">Immunity protein Imm1</fullName>
    </recommendedName>
</protein>
<organism evidence="1 2">
    <name type="scientific">Saccharothrix violaceirubra</name>
    <dbReference type="NCBI Taxonomy" id="413306"/>
    <lineage>
        <taxon>Bacteria</taxon>
        <taxon>Bacillati</taxon>
        <taxon>Actinomycetota</taxon>
        <taxon>Actinomycetes</taxon>
        <taxon>Pseudonocardiales</taxon>
        <taxon>Pseudonocardiaceae</taxon>
        <taxon>Saccharothrix</taxon>
    </lineage>
</organism>
<dbReference type="Pfam" id="PF14430">
    <property type="entry name" value="Imm1"/>
    <property type="match status" value="1"/>
</dbReference>
<proteinExistence type="predicted"/>
<keyword evidence="2" id="KW-1185">Reference proteome</keyword>
<comment type="caution">
    <text evidence="1">The sequence shown here is derived from an EMBL/GenBank/DDBJ whole genome shotgun (WGS) entry which is preliminary data.</text>
</comment>
<evidence type="ECO:0000313" key="1">
    <source>
        <dbReference type="EMBL" id="MBB4965708.1"/>
    </source>
</evidence>
<dbReference type="EMBL" id="JACHJS010000001">
    <property type="protein sequence ID" value="MBB4965708.1"/>
    <property type="molecule type" value="Genomic_DNA"/>
</dbReference>
<evidence type="ECO:0000313" key="2">
    <source>
        <dbReference type="Proteomes" id="UP000542674"/>
    </source>
</evidence>
<dbReference type="InterPro" id="IPR025680">
    <property type="entry name" value="DddI"/>
</dbReference>
<dbReference type="RefSeq" id="WP_184669349.1">
    <property type="nucleotide sequence ID" value="NZ_BAABAI010000038.1"/>
</dbReference>
<gene>
    <name evidence="1" type="ORF">F4559_003067</name>
</gene>
<reference evidence="1 2" key="1">
    <citation type="submission" date="2020-08" db="EMBL/GenBank/DDBJ databases">
        <title>Sequencing the genomes of 1000 actinobacteria strains.</title>
        <authorList>
            <person name="Klenk H.-P."/>
        </authorList>
    </citation>
    <scope>NUCLEOTIDE SEQUENCE [LARGE SCALE GENOMIC DNA]</scope>
    <source>
        <strain evidence="1 2">DSM 45084</strain>
    </source>
</reference>